<dbReference type="GO" id="GO:0070930">
    <property type="term" value="P:trans-translation-dependent protein tagging"/>
    <property type="evidence" value="ECO:0007669"/>
    <property type="project" value="TreeGrafter"/>
</dbReference>
<keyword evidence="1 3" id="KW-0963">Cytoplasm</keyword>
<dbReference type="GO" id="GO:0070929">
    <property type="term" value="P:trans-translation"/>
    <property type="evidence" value="ECO:0007669"/>
    <property type="project" value="UniProtKB-UniRule"/>
</dbReference>
<dbReference type="PANTHER" id="PTHR30308">
    <property type="entry name" value="TMRNA-BINDING COMPONENT OF TRANS-TRANSLATION TAGGING COMPLEX"/>
    <property type="match status" value="1"/>
</dbReference>
<proteinExistence type="inferred from homology"/>
<keyword evidence="2 3" id="KW-0694">RNA-binding</keyword>
<comment type="similarity">
    <text evidence="3">Belongs to the SmpB family.</text>
</comment>
<dbReference type="HAMAP" id="MF_00023">
    <property type="entry name" value="SmpB"/>
    <property type="match status" value="1"/>
</dbReference>
<evidence type="ECO:0000313" key="6">
    <source>
        <dbReference type="Proteomes" id="UP000179183"/>
    </source>
</evidence>
<feature type="region of interest" description="Disordered" evidence="4">
    <location>
        <begin position="130"/>
        <end position="149"/>
    </location>
</feature>
<dbReference type="NCBIfam" id="NF003843">
    <property type="entry name" value="PRK05422.1"/>
    <property type="match status" value="1"/>
</dbReference>
<dbReference type="GO" id="GO:0005829">
    <property type="term" value="C:cytosol"/>
    <property type="evidence" value="ECO:0007669"/>
    <property type="project" value="TreeGrafter"/>
</dbReference>
<dbReference type="AlphaFoldDB" id="A0A1G2HV34"/>
<dbReference type="PROSITE" id="PS01317">
    <property type="entry name" value="SSRP"/>
    <property type="match status" value="1"/>
</dbReference>
<organism evidence="5 6">
    <name type="scientific">Candidatus Staskawiczbacteria bacterium RIFCSPHIGHO2_02_FULL_33_16</name>
    <dbReference type="NCBI Taxonomy" id="1802204"/>
    <lineage>
        <taxon>Bacteria</taxon>
        <taxon>Candidatus Staskawicziibacteriota</taxon>
    </lineage>
</organism>
<protein>
    <recommendedName>
        <fullName evidence="3">SsrA-binding protein</fullName>
    </recommendedName>
    <alternativeName>
        <fullName evidence="3">Small protein B</fullName>
    </alternativeName>
</protein>
<dbReference type="InterPro" id="IPR023620">
    <property type="entry name" value="SmpB"/>
</dbReference>
<comment type="function">
    <text evidence="3">Required for rescue of stalled ribosomes mediated by trans-translation. Binds to transfer-messenger RNA (tmRNA), required for stable association of tmRNA with ribosomes. tmRNA and SmpB together mimic tRNA shape, replacing the anticodon stem-loop with SmpB. tmRNA is encoded by the ssrA gene; the 2 termini fold to resemble tRNA(Ala) and it encodes a 'tag peptide', a short internal open reading frame. During trans-translation Ala-aminoacylated tmRNA acts like a tRNA, entering the A-site of stalled ribosomes, displacing the stalled mRNA. The ribosome then switches to translate the ORF on the tmRNA; the nascent peptide is terminated with the 'tag peptide' encoded by the tmRNA and targeted for degradation. The ribosome is freed to recommence translation, which seems to be the essential function of trans-translation.</text>
</comment>
<dbReference type="SUPFAM" id="SSF74982">
    <property type="entry name" value="Small protein B (SmpB)"/>
    <property type="match status" value="1"/>
</dbReference>
<evidence type="ECO:0000256" key="4">
    <source>
        <dbReference type="SAM" id="MobiDB-lite"/>
    </source>
</evidence>
<gene>
    <name evidence="3" type="primary">smpB</name>
    <name evidence="5" type="ORF">A3D34_02670</name>
</gene>
<dbReference type="Proteomes" id="UP000179183">
    <property type="component" value="Unassembled WGS sequence"/>
</dbReference>
<dbReference type="InterPro" id="IPR000037">
    <property type="entry name" value="SsrA-bd_prot"/>
</dbReference>
<evidence type="ECO:0000256" key="2">
    <source>
        <dbReference type="ARBA" id="ARBA00022884"/>
    </source>
</evidence>
<dbReference type="InterPro" id="IPR020081">
    <property type="entry name" value="SsrA-bd_prot_CS"/>
</dbReference>
<dbReference type="CDD" id="cd09294">
    <property type="entry name" value="SmpB"/>
    <property type="match status" value="1"/>
</dbReference>
<reference evidence="5 6" key="1">
    <citation type="journal article" date="2016" name="Nat. Commun.">
        <title>Thousands of microbial genomes shed light on interconnected biogeochemical processes in an aquifer system.</title>
        <authorList>
            <person name="Anantharaman K."/>
            <person name="Brown C.T."/>
            <person name="Hug L.A."/>
            <person name="Sharon I."/>
            <person name="Castelle C.J."/>
            <person name="Probst A.J."/>
            <person name="Thomas B.C."/>
            <person name="Singh A."/>
            <person name="Wilkins M.J."/>
            <person name="Karaoz U."/>
            <person name="Brodie E.L."/>
            <person name="Williams K.H."/>
            <person name="Hubbard S.S."/>
            <person name="Banfield J.F."/>
        </authorList>
    </citation>
    <scope>NUCLEOTIDE SEQUENCE [LARGE SCALE GENOMIC DNA]</scope>
</reference>
<dbReference type="PANTHER" id="PTHR30308:SF2">
    <property type="entry name" value="SSRA-BINDING PROTEIN"/>
    <property type="match status" value="1"/>
</dbReference>
<name>A0A1G2HV34_9BACT</name>
<evidence type="ECO:0000256" key="3">
    <source>
        <dbReference type="HAMAP-Rule" id="MF_00023"/>
    </source>
</evidence>
<dbReference type="EMBL" id="MHOQ01000033">
    <property type="protein sequence ID" value="OGZ66060.1"/>
    <property type="molecule type" value="Genomic_DNA"/>
</dbReference>
<comment type="subcellular location">
    <subcellularLocation>
        <location evidence="3">Cytoplasm</location>
    </subcellularLocation>
    <text evidence="3">The tmRNA-SmpB complex associates with stalled 70S ribosomes.</text>
</comment>
<dbReference type="NCBIfam" id="TIGR00086">
    <property type="entry name" value="smpB"/>
    <property type="match status" value="1"/>
</dbReference>
<accession>A0A1G2HV34</accession>
<evidence type="ECO:0000313" key="5">
    <source>
        <dbReference type="EMBL" id="OGZ66060.1"/>
    </source>
</evidence>
<dbReference type="Pfam" id="PF01668">
    <property type="entry name" value="SmpB"/>
    <property type="match status" value="1"/>
</dbReference>
<sequence>MKIYSENNKALYDYEIIDSYEAGLVLQGQEVKSIKAGHINLSGSYVVIRNTEPYLIGAKIPAYQPKNAPEDYNPEQSRKLLLNKKEIDYLMGKVNERGFSLIPLKIYEQNGRIKLAFGLAKGKKKFDKKEKIKKRDVERQIRRELNSRG</sequence>
<evidence type="ECO:0000256" key="1">
    <source>
        <dbReference type="ARBA" id="ARBA00022490"/>
    </source>
</evidence>
<dbReference type="Gene3D" id="2.40.280.10">
    <property type="match status" value="1"/>
</dbReference>
<dbReference type="GO" id="GO:0003723">
    <property type="term" value="F:RNA binding"/>
    <property type="evidence" value="ECO:0007669"/>
    <property type="project" value="UniProtKB-UniRule"/>
</dbReference>
<comment type="caution">
    <text evidence="5">The sequence shown here is derived from an EMBL/GenBank/DDBJ whole genome shotgun (WGS) entry which is preliminary data.</text>
</comment>